<keyword evidence="1" id="KW-1133">Transmembrane helix</keyword>
<dbReference type="Gene3D" id="1.20.120.330">
    <property type="entry name" value="Nucleotidyltransferases domain 2"/>
    <property type="match status" value="1"/>
</dbReference>
<reference evidence="2 3" key="1">
    <citation type="submission" date="2019-02" db="EMBL/GenBank/DDBJ databases">
        <title>Dyella amyloliquefaciens sp. nov., isolated from forest soil.</title>
        <authorList>
            <person name="Gao Z.-H."/>
            <person name="Qiu L.-H."/>
        </authorList>
    </citation>
    <scope>NUCLEOTIDE SEQUENCE [LARGE SCALE GENOMIC DNA]</scope>
    <source>
        <strain evidence="2 3">KACC 12747</strain>
    </source>
</reference>
<proteinExistence type="predicted"/>
<dbReference type="AlphaFoldDB" id="A0A4R0YDT8"/>
<evidence type="ECO:0000313" key="2">
    <source>
        <dbReference type="EMBL" id="TCI06123.1"/>
    </source>
</evidence>
<dbReference type="EMBL" id="SJTG01000007">
    <property type="protein sequence ID" value="TCI06123.1"/>
    <property type="molecule type" value="Genomic_DNA"/>
</dbReference>
<organism evidence="2 3">
    <name type="scientific">Dyella soli</name>
    <dbReference type="NCBI Taxonomy" id="522319"/>
    <lineage>
        <taxon>Bacteria</taxon>
        <taxon>Pseudomonadati</taxon>
        <taxon>Pseudomonadota</taxon>
        <taxon>Gammaproteobacteria</taxon>
        <taxon>Lysobacterales</taxon>
        <taxon>Rhodanobacteraceae</taxon>
        <taxon>Dyella</taxon>
    </lineage>
</organism>
<dbReference type="Proteomes" id="UP000291822">
    <property type="component" value="Unassembled WGS sequence"/>
</dbReference>
<keyword evidence="1" id="KW-0472">Membrane</keyword>
<feature type="transmembrane region" description="Helical" evidence="1">
    <location>
        <begin position="74"/>
        <end position="100"/>
    </location>
</feature>
<keyword evidence="3" id="KW-1185">Reference proteome</keyword>
<comment type="caution">
    <text evidence="2">The sequence shown here is derived from an EMBL/GenBank/DDBJ whole genome shotgun (WGS) entry which is preliminary data.</text>
</comment>
<protein>
    <submittedName>
        <fullName evidence="2">Uncharacterized protein</fullName>
    </submittedName>
</protein>
<evidence type="ECO:0000313" key="3">
    <source>
        <dbReference type="Proteomes" id="UP000291822"/>
    </source>
</evidence>
<dbReference type="RefSeq" id="WP_131413537.1">
    <property type="nucleotide sequence ID" value="NZ_SJTG01000007.1"/>
</dbReference>
<keyword evidence="1" id="KW-0812">Transmembrane</keyword>
<gene>
    <name evidence="2" type="ORF">EZM97_34910</name>
</gene>
<evidence type="ECO:0000256" key="1">
    <source>
        <dbReference type="SAM" id="Phobius"/>
    </source>
</evidence>
<name>A0A4R0YDT8_9GAMM</name>
<sequence>MASQDDNAAGMLQTLIDSFKSHVNERITSPFAGAFVIAWVLVNWKALLVLALSTRGIEDRLDYLSAHYFGQVDALWKPLGLALLGVIAYYLLATLFLALFECYGWLKRVVEQKFDQVRWVEPTTYIKLKASHARRVSDLTDLAADNQARYDKLLAELDAARGNQQKVSADLEESHEALSQSRADLGQSREKLAALNTRCDGLWRVVTKGRRKVEGAVERIDADHEALVDASMRLLTAMGYSPDNFTSENAIRYHASLALGPGTPPVLLDKGLVMKVATDVLVTARSQQRELGKSLAAWASHIAVDGREMEPDDTQIVAPTRFAPESHA</sequence>
<accession>A0A4R0YDT8</accession>
<feature type="transmembrane region" description="Helical" evidence="1">
    <location>
        <begin position="31"/>
        <end position="53"/>
    </location>
</feature>